<reference evidence="11" key="2">
    <citation type="submission" date="2023-05" db="EMBL/GenBank/DDBJ databases">
        <authorList>
            <person name="Fouks B."/>
        </authorList>
    </citation>
    <scope>NUCLEOTIDE SEQUENCE</scope>
    <source>
        <strain evidence="11">Stay&amp;Tobe</strain>
        <tissue evidence="11">Testes</tissue>
    </source>
</reference>
<feature type="domain" description="Chitin-binding type-2" evidence="10">
    <location>
        <begin position="20"/>
        <end position="80"/>
    </location>
</feature>
<comment type="caution">
    <text evidence="6">Lacks conserved residue(s) required for the propagation of feature annotation.</text>
</comment>
<feature type="chain" id="PRO_5041990730" evidence="7">
    <location>
        <begin position="21"/>
        <end position="465"/>
    </location>
</feature>
<dbReference type="Gene3D" id="3.40.50.410">
    <property type="entry name" value="von Willebrand factor, type A domain"/>
    <property type="match status" value="1"/>
</dbReference>
<keyword evidence="3" id="KW-0677">Repeat</keyword>
<dbReference type="GO" id="GO:0008061">
    <property type="term" value="F:chitin binding"/>
    <property type="evidence" value="ECO:0007669"/>
    <property type="project" value="UniProtKB-KW"/>
</dbReference>
<evidence type="ECO:0000313" key="11">
    <source>
        <dbReference type="EMBL" id="KAJ9600290.1"/>
    </source>
</evidence>
<evidence type="ECO:0000256" key="2">
    <source>
        <dbReference type="ARBA" id="ARBA00022729"/>
    </source>
</evidence>
<dbReference type="PROSITE" id="PS50940">
    <property type="entry name" value="CHIT_BIND_II"/>
    <property type="match status" value="3"/>
</dbReference>
<dbReference type="InterPro" id="IPR036465">
    <property type="entry name" value="vWFA_dom_sf"/>
</dbReference>
<dbReference type="GO" id="GO:0032991">
    <property type="term" value="C:protein-containing complex"/>
    <property type="evidence" value="ECO:0007669"/>
    <property type="project" value="UniProtKB-ARBA"/>
</dbReference>
<evidence type="ECO:0000256" key="5">
    <source>
        <dbReference type="ARBA" id="ARBA00023180"/>
    </source>
</evidence>
<dbReference type="InterPro" id="IPR051940">
    <property type="entry name" value="Chitin_bind-dev_reg"/>
</dbReference>
<dbReference type="InterPro" id="IPR035976">
    <property type="entry name" value="Sushi/SCR/CCP_sf"/>
</dbReference>
<evidence type="ECO:0000256" key="4">
    <source>
        <dbReference type="ARBA" id="ARBA00023157"/>
    </source>
</evidence>
<evidence type="ECO:0000256" key="1">
    <source>
        <dbReference type="ARBA" id="ARBA00022669"/>
    </source>
</evidence>
<dbReference type="Pfam" id="PF00084">
    <property type="entry name" value="Sushi"/>
    <property type="match status" value="1"/>
</dbReference>
<evidence type="ECO:0000259" key="9">
    <source>
        <dbReference type="PROSITE" id="PS50923"/>
    </source>
</evidence>
<dbReference type="Proteomes" id="UP001233999">
    <property type="component" value="Unassembled WGS sequence"/>
</dbReference>
<dbReference type="GO" id="GO:0005576">
    <property type="term" value="C:extracellular region"/>
    <property type="evidence" value="ECO:0007669"/>
    <property type="project" value="InterPro"/>
</dbReference>
<dbReference type="EMBL" id="JASPKZ010000433">
    <property type="protein sequence ID" value="KAJ9600290.1"/>
    <property type="molecule type" value="Genomic_DNA"/>
</dbReference>
<keyword evidence="1" id="KW-0147">Chitin-binding</keyword>
<evidence type="ECO:0000256" key="6">
    <source>
        <dbReference type="PROSITE-ProRule" id="PRU00302"/>
    </source>
</evidence>
<dbReference type="PANTHER" id="PTHR23301:SF0">
    <property type="entry name" value="CHITIN-BINDING TYPE-2 DOMAIN-CONTAINING PROTEIN-RELATED"/>
    <property type="match status" value="1"/>
</dbReference>
<dbReference type="Gene3D" id="2.10.70.10">
    <property type="entry name" value="Complement Module, domain 1"/>
    <property type="match status" value="1"/>
</dbReference>
<gene>
    <name evidence="11" type="ORF">L9F63_009415</name>
</gene>
<dbReference type="PROSITE" id="PS50923">
    <property type="entry name" value="SUSHI"/>
    <property type="match status" value="1"/>
</dbReference>
<reference evidence="11" key="1">
    <citation type="journal article" date="2023" name="IScience">
        <title>Live-bearing cockroach genome reveals convergent evolutionary mechanisms linked to viviparity in insects and beyond.</title>
        <authorList>
            <person name="Fouks B."/>
            <person name="Harrison M.C."/>
            <person name="Mikhailova A.A."/>
            <person name="Marchal E."/>
            <person name="English S."/>
            <person name="Carruthers M."/>
            <person name="Jennings E.C."/>
            <person name="Chiamaka E.L."/>
            <person name="Frigard R.A."/>
            <person name="Pippel M."/>
            <person name="Attardo G.M."/>
            <person name="Benoit J.B."/>
            <person name="Bornberg-Bauer E."/>
            <person name="Tobe S.S."/>
        </authorList>
    </citation>
    <scope>NUCLEOTIDE SEQUENCE</scope>
    <source>
        <strain evidence="11">Stay&amp;Tobe</strain>
    </source>
</reference>
<dbReference type="PANTHER" id="PTHR23301">
    <property type="entry name" value="CHITIN BINDING PERITROPHIN-A"/>
    <property type="match status" value="1"/>
</dbReference>
<evidence type="ECO:0000259" key="8">
    <source>
        <dbReference type="PROSITE" id="PS50234"/>
    </source>
</evidence>
<organism evidence="11 12">
    <name type="scientific">Diploptera punctata</name>
    <name type="common">Pacific beetle cockroach</name>
    <dbReference type="NCBI Taxonomy" id="6984"/>
    <lineage>
        <taxon>Eukaryota</taxon>
        <taxon>Metazoa</taxon>
        <taxon>Ecdysozoa</taxon>
        <taxon>Arthropoda</taxon>
        <taxon>Hexapoda</taxon>
        <taxon>Insecta</taxon>
        <taxon>Pterygota</taxon>
        <taxon>Neoptera</taxon>
        <taxon>Polyneoptera</taxon>
        <taxon>Dictyoptera</taxon>
        <taxon>Blattodea</taxon>
        <taxon>Blaberoidea</taxon>
        <taxon>Blaberidae</taxon>
        <taxon>Diplopterinae</taxon>
        <taxon>Diploptera</taxon>
    </lineage>
</organism>
<keyword evidence="5" id="KW-0325">Glycoprotein</keyword>
<dbReference type="SUPFAM" id="SSF57535">
    <property type="entry name" value="Complement control module/SCR domain"/>
    <property type="match status" value="1"/>
</dbReference>
<dbReference type="SUPFAM" id="SSF53300">
    <property type="entry name" value="vWA-like"/>
    <property type="match status" value="1"/>
</dbReference>
<protein>
    <submittedName>
        <fullName evidence="11">Uncharacterized protein</fullName>
    </submittedName>
</protein>
<keyword evidence="6" id="KW-0768">Sushi</keyword>
<dbReference type="AlphaFoldDB" id="A0AAD8AJH6"/>
<comment type="caution">
    <text evidence="11">The sequence shown here is derived from an EMBL/GenBank/DDBJ whole genome shotgun (WGS) entry which is preliminary data.</text>
</comment>
<name>A0AAD8AJH6_DIPPU</name>
<keyword evidence="2 7" id="KW-0732">Signal</keyword>
<dbReference type="SMART" id="SM00032">
    <property type="entry name" value="CCP"/>
    <property type="match status" value="1"/>
</dbReference>
<dbReference type="SMART" id="SM00327">
    <property type="entry name" value="VWA"/>
    <property type="match status" value="1"/>
</dbReference>
<dbReference type="Pfam" id="PF00092">
    <property type="entry name" value="VWA"/>
    <property type="match status" value="1"/>
</dbReference>
<evidence type="ECO:0000259" key="10">
    <source>
        <dbReference type="PROSITE" id="PS50940"/>
    </source>
</evidence>
<feature type="non-terminal residue" evidence="11">
    <location>
        <position position="465"/>
    </location>
</feature>
<sequence length="465" mass="50625">YLAVSSWLIGVLVTLSGSSARKCPVPDPLTHVVFLPHEADCSKYYMCSNGNPILQNCPPGLHFNLNSDVCDWPINVNCQSSQQQQCQSSDSLPHQTDCTKYLVCDNGVLVEKDCPDHLHFNPVSKICDWQQNANCAIDQQQQCQNSDILPHPKNCTKFYMCDNGVLVEKECPASLHFNSVSKVCDWEENANCVVGCEKLADDSTGKWTPSSCSNDVSEIGASCSLQCDSEYVLKGSAFIHCTENGWTSSNGNFIPKCLPKECIGEDLENELNKTLSVNASLLFVLDESGSVGSENFRKTKVFVKDVISAFPLSAGRSSGVITFSHETLVPISLGTSDNTEFMRLVDAIPYATGGTDILKALNTSLSVIQSQEIHPLTLVFLITDGESQTDGTSAADKIKAANYPLFTIGIGRTKLVHLEELSSSGANNIKHFFHFQDYDVLESIGEYLNPTKQVSGSGNSSQCAV</sequence>
<keyword evidence="12" id="KW-1185">Reference proteome</keyword>
<keyword evidence="4" id="KW-1015">Disulfide bond</keyword>
<dbReference type="Gene3D" id="2.170.140.10">
    <property type="entry name" value="Chitin binding domain"/>
    <property type="match status" value="3"/>
</dbReference>
<feature type="domain" description="VWFA" evidence="8">
    <location>
        <begin position="280"/>
        <end position="448"/>
    </location>
</feature>
<dbReference type="SUPFAM" id="SSF57625">
    <property type="entry name" value="Invertebrate chitin-binding proteins"/>
    <property type="match status" value="3"/>
</dbReference>
<feature type="domain" description="Chitin-binding type-2" evidence="10">
    <location>
        <begin position="83"/>
        <end position="137"/>
    </location>
</feature>
<dbReference type="CDD" id="cd00033">
    <property type="entry name" value="CCP"/>
    <property type="match status" value="1"/>
</dbReference>
<accession>A0AAD8AJH6</accession>
<dbReference type="PROSITE" id="PS50234">
    <property type="entry name" value="VWFA"/>
    <property type="match status" value="1"/>
</dbReference>
<proteinExistence type="predicted"/>
<evidence type="ECO:0000313" key="12">
    <source>
        <dbReference type="Proteomes" id="UP001233999"/>
    </source>
</evidence>
<feature type="signal peptide" evidence="7">
    <location>
        <begin position="1"/>
        <end position="20"/>
    </location>
</feature>
<dbReference type="InterPro" id="IPR036508">
    <property type="entry name" value="Chitin-bd_dom_sf"/>
</dbReference>
<dbReference type="Pfam" id="PF01607">
    <property type="entry name" value="CBM_14"/>
    <property type="match status" value="3"/>
</dbReference>
<dbReference type="InterPro" id="IPR002557">
    <property type="entry name" value="Chitin-bd_dom"/>
</dbReference>
<dbReference type="CDD" id="cd01450">
    <property type="entry name" value="vWFA_subfamily_ECM"/>
    <property type="match status" value="1"/>
</dbReference>
<dbReference type="InterPro" id="IPR000436">
    <property type="entry name" value="Sushi_SCR_CCP_dom"/>
</dbReference>
<evidence type="ECO:0000256" key="7">
    <source>
        <dbReference type="SAM" id="SignalP"/>
    </source>
</evidence>
<dbReference type="SMART" id="SM00494">
    <property type="entry name" value="ChtBD2"/>
    <property type="match status" value="3"/>
</dbReference>
<feature type="domain" description="Chitin-binding type-2" evidence="10">
    <location>
        <begin position="140"/>
        <end position="194"/>
    </location>
</feature>
<feature type="domain" description="Sushi" evidence="9">
    <location>
        <begin position="194"/>
        <end position="259"/>
    </location>
</feature>
<dbReference type="InterPro" id="IPR002035">
    <property type="entry name" value="VWF_A"/>
</dbReference>
<evidence type="ECO:0000256" key="3">
    <source>
        <dbReference type="ARBA" id="ARBA00022737"/>
    </source>
</evidence>